<dbReference type="InterPro" id="IPR029063">
    <property type="entry name" value="SAM-dependent_MTases_sf"/>
</dbReference>
<dbReference type="Proteomes" id="UP000308092">
    <property type="component" value="Unassembled WGS sequence"/>
</dbReference>
<organism evidence="1 2">
    <name type="scientific">Aspergillus tanneri</name>
    <dbReference type="NCBI Taxonomy" id="1220188"/>
    <lineage>
        <taxon>Eukaryota</taxon>
        <taxon>Fungi</taxon>
        <taxon>Dikarya</taxon>
        <taxon>Ascomycota</taxon>
        <taxon>Pezizomycotina</taxon>
        <taxon>Eurotiomycetes</taxon>
        <taxon>Eurotiomycetidae</taxon>
        <taxon>Eurotiales</taxon>
        <taxon>Aspergillaceae</taxon>
        <taxon>Aspergillus</taxon>
        <taxon>Aspergillus subgen. Circumdati</taxon>
    </lineage>
</organism>
<dbReference type="PANTHER" id="PTHR43167:SF1">
    <property type="entry name" value="PUTATIVE (AFU_ORTHOLOGUE AFUA_6G01830)-RELATED"/>
    <property type="match status" value="1"/>
</dbReference>
<accession>A0A4V3UN64</accession>
<proteinExistence type="predicted"/>
<dbReference type="Pfam" id="PF13578">
    <property type="entry name" value="Methyltransf_24"/>
    <property type="match status" value="1"/>
</dbReference>
<dbReference type="VEuPathDB" id="FungiDB:EYZ11_010533"/>
<comment type="caution">
    <text evidence="1">The sequence shown here is derived from an EMBL/GenBank/DDBJ whole genome shotgun (WGS) entry which is preliminary data.</text>
</comment>
<evidence type="ECO:0008006" key="3">
    <source>
        <dbReference type="Google" id="ProtNLM"/>
    </source>
</evidence>
<evidence type="ECO:0000313" key="1">
    <source>
        <dbReference type="EMBL" id="THC90004.1"/>
    </source>
</evidence>
<gene>
    <name evidence="1" type="ORF">EYZ11_010533</name>
</gene>
<dbReference type="STRING" id="1220188.A0A4V3UN64"/>
<dbReference type="AlphaFoldDB" id="A0A4V3UN64"/>
<protein>
    <recommendedName>
        <fullName evidence="3">O-methyltransferase</fullName>
    </recommendedName>
</protein>
<reference evidence="1 2" key="1">
    <citation type="submission" date="2019-03" db="EMBL/GenBank/DDBJ databases">
        <title>The genome sequence of a newly discovered highly antifungal drug resistant Aspergillus species, Aspergillus tanneri NIH 1004.</title>
        <authorList>
            <person name="Mounaud S."/>
            <person name="Singh I."/>
            <person name="Joardar V."/>
            <person name="Pakala S."/>
            <person name="Pakala S."/>
            <person name="Venepally P."/>
            <person name="Hoover J."/>
            <person name="Nierman W."/>
            <person name="Chung J."/>
            <person name="Losada L."/>
        </authorList>
    </citation>
    <scope>NUCLEOTIDE SEQUENCE [LARGE SCALE GENOMIC DNA]</scope>
    <source>
        <strain evidence="1 2">NIH1004</strain>
    </source>
</reference>
<name>A0A4V3UN64_9EURO</name>
<dbReference type="Gene3D" id="3.40.50.150">
    <property type="entry name" value="Vaccinia Virus protein VP39"/>
    <property type="match status" value="1"/>
</dbReference>
<sequence length="213" mass="23503">MSPSPVNAPPHVHTLLSSLHAKSLAQEAALTPDTFTDRSADSFHALMQDKFIALEQDKCEFVYQLLRATRATTVVEAGTSYGVSTIYLALAVARNASASRTKGKVIATEYEPGKATVAREHWNTAGEEIASVIELREGDLRETLKREDYNGVDFLLLDIQPRMRAGAVIVADNTVMAKESYKELFDYVDQEGGPFRRITLPFKGGMDMIVYEG</sequence>
<dbReference type="EMBL" id="SOSA01000573">
    <property type="protein sequence ID" value="THC90004.1"/>
    <property type="molecule type" value="Genomic_DNA"/>
</dbReference>
<dbReference type="SUPFAM" id="SSF53335">
    <property type="entry name" value="S-adenosyl-L-methionine-dependent methyltransferases"/>
    <property type="match status" value="1"/>
</dbReference>
<dbReference type="PANTHER" id="PTHR43167">
    <property type="entry name" value="PUTATIVE (AFU_ORTHOLOGUE AFUA_6G01830)-RELATED"/>
    <property type="match status" value="1"/>
</dbReference>
<keyword evidence="2" id="KW-1185">Reference proteome</keyword>
<evidence type="ECO:0000313" key="2">
    <source>
        <dbReference type="Proteomes" id="UP000308092"/>
    </source>
</evidence>